<dbReference type="SMART" id="SM00184">
    <property type="entry name" value="RING"/>
    <property type="match status" value="1"/>
</dbReference>
<feature type="coiled-coil region" evidence="5">
    <location>
        <begin position="209"/>
        <end position="236"/>
    </location>
</feature>
<dbReference type="CDD" id="cd19769">
    <property type="entry name" value="Bbox2_TRIM16-like"/>
    <property type="match status" value="1"/>
</dbReference>
<keyword evidence="5" id="KW-0175">Coiled coil</keyword>
<reference evidence="8 9" key="1">
    <citation type="submission" date="2020-02" db="EMBL/GenBank/DDBJ databases">
        <title>Esox lucius (northern pike) genome, fEsoLuc1, primary haplotype.</title>
        <authorList>
            <person name="Myers G."/>
            <person name="Karagic N."/>
            <person name="Meyer A."/>
            <person name="Pippel M."/>
            <person name="Reichard M."/>
            <person name="Winkler S."/>
            <person name="Tracey A."/>
            <person name="Sims Y."/>
            <person name="Howe K."/>
            <person name="Rhie A."/>
            <person name="Formenti G."/>
            <person name="Durbin R."/>
            <person name="Fedrigo O."/>
            <person name="Jarvis E.D."/>
        </authorList>
    </citation>
    <scope>NUCLEOTIDE SEQUENCE [LARGE SCALE GENOMIC DNA]</scope>
</reference>
<dbReference type="Ensembl" id="ENSELUT00000110707.1">
    <property type="protein sequence ID" value="ENSELUP00000086131.1"/>
    <property type="gene ID" value="ENSELUG00000040004.1"/>
</dbReference>
<dbReference type="InterPro" id="IPR051051">
    <property type="entry name" value="E3_ubiq-ligase_TRIM/RNF"/>
</dbReference>
<dbReference type="GO" id="GO:0008270">
    <property type="term" value="F:zinc ion binding"/>
    <property type="evidence" value="ECO:0007669"/>
    <property type="project" value="UniProtKB-KW"/>
</dbReference>
<keyword evidence="3" id="KW-0862">Zinc</keyword>
<dbReference type="PANTHER" id="PTHR25465:SF5">
    <property type="entry name" value="E3 UBIQUITIN_ISG15 LIGASE TRIM25-RELATED"/>
    <property type="match status" value="1"/>
</dbReference>
<evidence type="ECO:0000259" key="6">
    <source>
        <dbReference type="PROSITE" id="PS50089"/>
    </source>
</evidence>
<accession>A0AAY5KBK4</accession>
<dbReference type="SUPFAM" id="SSF57850">
    <property type="entry name" value="RING/U-box"/>
    <property type="match status" value="1"/>
</dbReference>
<evidence type="ECO:0000256" key="3">
    <source>
        <dbReference type="ARBA" id="ARBA00022833"/>
    </source>
</evidence>
<dbReference type="Gene3D" id="3.30.40.10">
    <property type="entry name" value="Zinc/RING finger domain, C3HC4 (zinc finger)"/>
    <property type="match status" value="1"/>
</dbReference>
<evidence type="ECO:0000256" key="2">
    <source>
        <dbReference type="ARBA" id="ARBA00022771"/>
    </source>
</evidence>
<evidence type="ECO:0000256" key="5">
    <source>
        <dbReference type="SAM" id="Coils"/>
    </source>
</evidence>
<sequence length="391" mass="44245">MAESFFGDQDSFNCSVCLELLKDPVTTACGHSYCSGCIEGCWDQDELKGVYSCPECRQTFVQRPVLNRNTLLAKVVDKLRSNSQAAPHADRHAGPGVVECDSCIGTKQKAVKSCLVCLTSYCETHLQPHYKSPAFKKHKLVPASTPLQEKICSHHDKLLEVYCRTHQRCICYLCTLDEHKGHDTVSAAAERANKQVQVEKNRQTSQQAIQVMQGAIQELRNAVDNLKISAKKAEEDSELFIAEQIIHINKMGSMVKNRIRAQEKAEVSRAEGYLEQLEREVAELEIWDVNMEHLSLTEDHIEFLQRVKDHSTPPVFEEAPYFVIHSWDFKNVTKCFSGLKEQLTQCYENGLVEISKAVKAVRILAGADSWKRDSLRTHGPVVKRIKPKYIV</sequence>
<dbReference type="PROSITE" id="PS00518">
    <property type="entry name" value="ZF_RING_1"/>
    <property type="match status" value="1"/>
</dbReference>
<evidence type="ECO:0000256" key="1">
    <source>
        <dbReference type="ARBA" id="ARBA00022723"/>
    </source>
</evidence>
<dbReference type="PROSITE" id="PS50089">
    <property type="entry name" value="ZF_RING_2"/>
    <property type="match status" value="1"/>
</dbReference>
<dbReference type="Pfam" id="PF13445">
    <property type="entry name" value="zf-RING_UBOX"/>
    <property type="match status" value="1"/>
</dbReference>
<dbReference type="SUPFAM" id="SSF57845">
    <property type="entry name" value="B-box zinc-binding domain"/>
    <property type="match status" value="1"/>
</dbReference>
<dbReference type="InterPro" id="IPR027370">
    <property type="entry name" value="Znf-RING_euk"/>
</dbReference>
<dbReference type="Pfam" id="PF00643">
    <property type="entry name" value="zf-B_box"/>
    <property type="match status" value="1"/>
</dbReference>
<dbReference type="Pfam" id="PF25600">
    <property type="entry name" value="TRIM_CC"/>
    <property type="match status" value="1"/>
</dbReference>
<keyword evidence="1" id="KW-0479">Metal-binding</keyword>
<dbReference type="PROSITE" id="PS50119">
    <property type="entry name" value="ZF_BBOX"/>
    <property type="match status" value="1"/>
</dbReference>
<dbReference type="GeneTree" id="ENSGT01150000286899"/>
<dbReference type="InterPro" id="IPR001841">
    <property type="entry name" value="Znf_RING"/>
</dbReference>
<dbReference type="SMART" id="SM00336">
    <property type="entry name" value="BBOX"/>
    <property type="match status" value="1"/>
</dbReference>
<reference evidence="8" key="2">
    <citation type="submission" date="2025-08" db="UniProtKB">
        <authorList>
            <consortium name="Ensembl"/>
        </authorList>
    </citation>
    <scope>IDENTIFICATION</scope>
</reference>
<evidence type="ECO:0000313" key="9">
    <source>
        <dbReference type="Proteomes" id="UP000265140"/>
    </source>
</evidence>
<evidence type="ECO:0000313" key="8">
    <source>
        <dbReference type="Ensembl" id="ENSELUP00000086131.1"/>
    </source>
</evidence>
<dbReference type="PANTHER" id="PTHR25465">
    <property type="entry name" value="B-BOX DOMAIN CONTAINING"/>
    <property type="match status" value="1"/>
</dbReference>
<proteinExistence type="predicted"/>
<dbReference type="Gene3D" id="4.10.830.40">
    <property type="match status" value="1"/>
</dbReference>
<dbReference type="InterPro" id="IPR058030">
    <property type="entry name" value="TRIM8/14/16/25/29/45/65_CC"/>
</dbReference>
<evidence type="ECO:0008006" key="10">
    <source>
        <dbReference type="Google" id="ProtNLM"/>
    </source>
</evidence>
<dbReference type="InterPro" id="IPR013083">
    <property type="entry name" value="Znf_RING/FYVE/PHD"/>
</dbReference>
<reference evidence="8" key="3">
    <citation type="submission" date="2025-09" db="UniProtKB">
        <authorList>
            <consortium name="Ensembl"/>
        </authorList>
    </citation>
    <scope>IDENTIFICATION</scope>
</reference>
<dbReference type="AlphaFoldDB" id="A0AAY5KBK4"/>
<evidence type="ECO:0000259" key="7">
    <source>
        <dbReference type="PROSITE" id="PS50119"/>
    </source>
</evidence>
<protein>
    <recommendedName>
        <fullName evidence="10">E3 ubiquitin/ISG15 ligase TRIM25-like</fullName>
    </recommendedName>
</protein>
<name>A0AAY5KBK4_ESOLU</name>
<dbReference type="InterPro" id="IPR000315">
    <property type="entry name" value="Znf_B-box"/>
</dbReference>
<feature type="domain" description="RING-type" evidence="6">
    <location>
        <begin position="14"/>
        <end position="57"/>
    </location>
</feature>
<evidence type="ECO:0000256" key="4">
    <source>
        <dbReference type="PROSITE-ProRule" id="PRU00024"/>
    </source>
</evidence>
<dbReference type="Gene3D" id="3.30.160.60">
    <property type="entry name" value="Classic Zinc Finger"/>
    <property type="match status" value="1"/>
</dbReference>
<organism evidence="8 9">
    <name type="scientific">Esox lucius</name>
    <name type="common">Northern pike</name>
    <dbReference type="NCBI Taxonomy" id="8010"/>
    <lineage>
        <taxon>Eukaryota</taxon>
        <taxon>Metazoa</taxon>
        <taxon>Chordata</taxon>
        <taxon>Craniata</taxon>
        <taxon>Vertebrata</taxon>
        <taxon>Euteleostomi</taxon>
        <taxon>Actinopterygii</taxon>
        <taxon>Neopterygii</taxon>
        <taxon>Teleostei</taxon>
        <taxon>Protacanthopterygii</taxon>
        <taxon>Esociformes</taxon>
        <taxon>Esocidae</taxon>
        <taxon>Esox</taxon>
    </lineage>
</organism>
<feature type="domain" description="B box-type" evidence="7">
    <location>
        <begin position="147"/>
        <end position="187"/>
    </location>
</feature>
<dbReference type="InterPro" id="IPR017907">
    <property type="entry name" value="Znf_RING_CS"/>
</dbReference>
<keyword evidence="2 4" id="KW-0863">Zinc-finger</keyword>
<dbReference type="Proteomes" id="UP000265140">
    <property type="component" value="Chromosome 5"/>
</dbReference>
<keyword evidence="9" id="KW-1185">Reference proteome</keyword>
<gene>
    <name evidence="8" type="primary">TRIM16</name>
</gene>